<dbReference type="InterPro" id="IPR023214">
    <property type="entry name" value="HAD_sf"/>
</dbReference>
<comment type="caution">
    <text evidence="3">The sequence shown here is derived from an EMBL/GenBank/DDBJ whole genome shotgun (WGS) entry which is preliminary data.</text>
</comment>
<gene>
    <name evidence="3" type="ORF">P378_05065</name>
</gene>
<protein>
    <submittedName>
        <fullName evidence="3">Uncharacterized protein</fullName>
    </submittedName>
</protein>
<dbReference type="AlphaFoldDB" id="A0A2C6MHE3"/>
<keyword evidence="2" id="KW-1133">Transmembrane helix</keyword>
<dbReference type="Proteomes" id="UP000222564">
    <property type="component" value="Unassembled WGS sequence"/>
</dbReference>
<dbReference type="InterPro" id="IPR036412">
    <property type="entry name" value="HAD-like_sf"/>
</dbReference>
<dbReference type="PANTHER" id="PTHR43520">
    <property type="entry name" value="ATP7, ISOFORM B"/>
    <property type="match status" value="1"/>
</dbReference>
<keyword evidence="2" id="KW-0472">Membrane</keyword>
<dbReference type="SUPFAM" id="SSF56784">
    <property type="entry name" value="HAD-like"/>
    <property type="match status" value="1"/>
</dbReference>
<feature type="transmembrane region" description="Helical" evidence="2">
    <location>
        <begin position="54"/>
        <end position="74"/>
    </location>
</feature>
<evidence type="ECO:0000313" key="3">
    <source>
        <dbReference type="EMBL" id="PHJ39175.1"/>
    </source>
</evidence>
<dbReference type="GO" id="GO:0016020">
    <property type="term" value="C:membrane"/>
    <property type="evidence" value="ECO:0007669"/>
    <property type="project" value="TreeGrafter"/>
</dbReference>
<proteinExistence type="predicted"/>
<sequence>MDKTGTGDLGFAIGTGTDVAMEAADITLMRGDLRGVAASIKLSRATMRNIKQNLFWALIYNTLGIPVVTNALRLRFDPYRDFRREGKISYRLVP</sequence>
<accession>A0A2C6MHE3</accession>
<keyword evidence="1" id="KW-1278">Translocase</keyword>
<dbReference type="PANTHER" id="PTHR43520:SF8">
    <property type="entry name" value="P-TYPE CU(+) TRANSPORTER"/>
    <property type="match status" value="1"/>
</dbReference>
<dbReference type="GO" id="GO:0005507">
    <property type="term" value="F:copper ion binding"/>
    <property type="evidence" value="ECO:0007669"/>
    <property type="project" value="TreeGrafter"/>
</dbReference>
<evidence type="ECO:0000256" key="1">
    <source>
        <dbReference type="ARBA" id="ARBA00022967"/>
    </source>
</evidence>
<keyword evidence="4" id="KW-1185">Reference proteome</keyword>
<evidence type="ECO:0000313" key="4">
    <source>
        <dbReference type="Proteomes" id="UP000222564"/>
    </source>
</evidence>
<evidence type="ECO:0000256" key="2">
    <source>
        <dbReference type="SAM" id="Phobius"/>
    </source>
</evidence>
<organism evidence="3 4">
    <name type="scientific">Desulforamulus profundi</name>
    <dbReference type="NCBI Taxonomy" id="1383067"/>
    <lineage>
        <taxon>Bacteria</taxon>
        <taxon>Bacillati</taxon>
        <taxon>Bacillota</taxon>
        <taxon>Clostridia</taxon>
        <taxon>Eubacteriales</taxon>
        <taxon>Peptococcaceae</taxon>
        <taxon>Desulforamulus</taxon>
    </lineage>
</organism>
<dbReference type="Gene3D" id="3.40.50.1000">
    <property type="entry name" value="HAD superfamily/HAD-like"/>
    <property type="match status" value="1"/>
</dbReference>
<reference evidence="3 4" key="1">
    <citation type="submission" date="2013-09" db="EMBL/GenBank/DDBJ databases">
        <title>Biodegradation of hydrocarbons in the deep terrestrial subsurface : characterization of a microbial consortium composed of two Desulfotomaculum species originating from a deep geological formation.</title>
        <authorList>
            <person name="Aullo T."/>
            <person name="Berlendis S."/>
            <person name="Lascourreges J.-F."/>
            <person name="Dessort D."/>
            <person name="Saint-Laurent S."/>
            <person name="Schraauwers B."/>
            <person name="Mas J."/>
            <person name="Magot M."/>
            <person name="Ranchou-Peyruse A."/>
        </authorList>
    </citation>
    <scope>NUCLEOTIDE SEQUENCE [LARGE SCALE GENOMIC DNA]</scope>
    <source>
        <strain evidence="3 4">Bs107</strain>
    </source>
</reference>
<name>A0A2C6MHE3_9FIRM</name>
<keyword evidence="2" id="KW-0812">Transmembrane</keyword>
<dbReference type="EMBL" id="AWQQ01000031">
    <property type="protein sequence ID" value="PHJ39175.1"/>
    <property type="molecule type" value="Genomic_DNA"/>
</dbReference>
<dbReference type="GO" id="GO:0043682">
    <property type="term" value="F:P-type divalent copper transporter activity"/>
    <property type="evidence" value="ECO:0007669"/>
    <property type="project" value="TreeGrafter"/>
</dbReference>
<dbReference type="GO" id="GO:0055070">
    <property type="term" value="P:copper ion homeostasis"/>
    <property type="evidence" value="ECO:0007669"/>
    <property type="project" value="TreeGrafter"/>
</dbReference>